<dbReference type="InParanoid" id="A0A6P8Z8L2"/>
<dbReference type="Proteomes" id="UP000515158">
    <property type="component" value="Unplaced"/>
</dbReference>
<dbReference type="NCBIfam" id="TIGR00104">
    <property type="entry name" value="tRNA_TsaA"/>
    <property type="match status" value="1"/>
</dbReference>
<dbReference type="GeneID" id="117648301"/>
<evidence type="ECO:0000313" key="6">
    <source>
        <dbReference type="RefSeq" id="XP_034246651.1"/>
    </source>
</evidence>
<dbReference type="AlphaFoldDB" id="A0A6P8Z8L2"/>
<evidence type="ECO:0000313" key="5">
    <source>
        <dbReference type="Proteomes" id="UP000515158"/>
    </source>
</evidence>
<accession>A0A6P8Z8L2</accession>
<evidence type="ECO:0000256" key="3">
    <source>
        <dbReference type="SAM" id="Coils"/>
    </source>
</evidence>
<evidence type="ECO:0000256" key="2">
    <source>
        <dbReference type="ARBA" id="ARBA00033753"/>
    </source>
</evidence>
<dbReference type="InterPro" id="IPR036414">
    <property type="entry name" value="YaeB_N_sf"/>
</dbReference>
<gene>
    <name evidence="6" type="primary">LOC117648301</name>
</gene>
<feature type="coiled-coil region" evidence="3">
    <location>
        <begin position="5"/>
        <end position="39"/>
    </location>
</feature>
<dbReference type="PANTHER" id="PTHR12818:SF0">
    <property type="entry name" value="TRNA (ADENINE(37)-N6)-METHYLTRANSFERASE"/>
    <property type="match status" value="1"/>
</dbReference>
<dbReference type="InterPro" id="IPR040372">
    <property type="entry name" value="YaeB-like"/>
</dbReference>
<evidence type="ECO:0000259" key="4">
    <source>
        <dbReference type="PROSITE" id="PS51668"/>
    </source>
</evidence>
<comment type="similarity">
    <text evidence="2">Belongs to the tRNA methyltransferase O family.</text>
</comment>
<dbReference type="Gene3D" id="3.30.2310.10">
    <property type="entry name" value="YaeB-like"/>
    <property type="match status" value="1"/>
</dbReference>
<organism evidence="6">
    <name type="scientific">Thrips palmi</name>
    <name type="common">Melon thrips</name>
    <dbReference type="NCBI Taxonomy" id="161013"/>
    <lineage>
        <taxon>Eukaryota</taxon>
        <taxon>Metazoa</taxon>
        <taxon>Ecdysozoa</taxon>
        <taxon>Arthropoda</taxon>
        <taxon>Hexapoda</taxon>
        <taxon>Insecta</taxon>
        <taxon>Pterygota</taxon>
        <taxon>Neoptera</taxon>
        <taxon>Paraneoptera</taxon>
        <taxon>Thysanoptera</taxon>
        <taxon>Terebrantia</taxon>
        <taxon>Thripoidea</taxon>
        <taxon>Thripidae</taxon>
        <taxon>Thrips</taxon>
    </lineage>
</organism>
<protein>
    <submittedName>
        <fullName evidence="6">tRNA (Adenine(37)-N6)-methyltransferase isoform X1</fullName>
    </submittedName>
</protein>
<dbReference type="SUPFAM" id="SSF118196">
    <property type="entry name" value="YaeB-like"/>
    <property type="match status" value="2"/>
</dbReference>
<dbReference type="OrthoDB" id="4882at2759"/>
<dbReference type="FunCoup" id="A0A6P8Z8L2">
    <property type="interactions" value="578"/>
</dbReference>
<keyword evidence="5" id="KW-1185">Reference proteome</keyword>
<dbReference type="CDD" id="cd09281">
    <property type="entry name" value="UPF0066"/>
    <property type="match status" value="1"/>
</dbReference>
<reference evidence="6" key="1">
    <citation type="submission" date="2025-08" db="UniProtKB">
        <authorList>
            <consortium name="RefSeq"/>
        </authorList>
    </citation>
    <scope>IDENTIFICATION</scope>
    <source>
        <tissue evidence="6">Total insect</tissue>
    </source>
</reference>
<dbReference type="PANTHER" id="PTHR12818">
    <property type="entry name" value="TRNA (ADENINE(37)-N6)-METHYLTRANSFERASE"/>
    <property type="match status" value="1"/>
</dbReference>
<dbReference type="RefSeq" id="XP_034246651.1">
    <property type="nucleotide sequence ID" value="XM_034390760.1"/>
</dbReference>
<keyword evidence="3" id="KW-0175">Coiled coil</keyword>
<sequence length="452" mass="49915">MDIEIRNLRSLLTVARNEINNLRQQIRSLNHVHEKEVDEVKQMVRDWRCAGCLQRAAAEADSGLAYGLGGAASSIACVNSNQRGDSNEVNALEMAPIGIVNSWFPEKRGTPRQPGVSGSARGKLTLYNTVFTNPEHALEGLEEYSHMWILFHFHKNDSTHVRAKVAPPRLNGARTGVFATRSPHRPCPIGLSLVQIDKVEGGVVFFSGVDMVDGTPVLDIKPYIPQYDDPLDCQHPLLNENMESRLIVDGRESDDEDLNPAILSLDLTPRRESLAPIARSPVRDALLMATHSPVREASLMGMREAPDGEEGTSPVLGRPLVSPAVSPGPSASLIRPQVRVPAWIAQPPVSRLEVKFNDTAVEQLSTIQTERNESVEEAKVAIQSVLQEDPRSVYLRQRWNNQFYTFLIAGLHVSCRFDDNGSVVTVFRITAANKNCECGLPEWQCTIHNGSS</sequence>
<proteinExistence type="inferred from homology"/>
<keyword evidence="1" id="KW-0949">S-adenosyl-L-methionine</keyword>
<dbReference type="PROSITE" id="PS51668">
    <property type="entry name" value="TSAA_2"/>
    <property type="match status" value="1"/>
</dbReference>
<evidence type="ECO:0000256" key="1">
    <source>
        <dbReference type="ARBA" id="ARBA00022691"/>
    </source>
</evidence>
<name>A0A6P8Z8L2_THRPL</name>
<dbReference type="InterPro" id="IPR036413">
    <property type="entry name" value="YaeB-like_sf"/>
</dbReference>
<dbReference type="Gene3D" id="2.40.30.70">
    <property type="entry name" value="YaeB-like"/>
    <property type="match status" value="1"/>
</dbReference>
<dbReference type="InterPro" id="IPR023370">
    <property type="entry name" value="TrmO-like_N"/>
</dbReference>
<feature type="domain" description="TsaA-like" evidence="4">
    <location>
        <begin position="94"/>
        <end position="232"/>
    </location>
</feature>
<dbReference type="KEGG" id="tpal:117648301"/>
<dbReference type="Pfam" id="PF01980">
    <property type="entry name" value="TrmO_N"/>
    <property type="match status" value="1"/>
</dbReference>